<organism evidence="9 10">
    <name type="scientific">Haloactinopolyspora alba</name>
    <dbReference type="NCBI Taxonomy" id="648780"/>
    <lineage>
        <taxon>Bacteria</taxon>
        <taxon>Bacillati</taxon>
        <taxon>Actinomycetota</taxon>
        <taxon>Actinomycetes</taxon>
        <taxon>Jiangellales</taxon>
        <taxon>Jiangellaceae</taxon>
        <taxon>Haloactinopolyspora</taxon>
    </lineage>
</organism>
<reference evidence="9 10" key="1">
    <citation type="submission" date="2018-03" db="EMBL/GenBank/DDBJ databases">
        <title>Genomic Encyclopedia of Archaeal and Bacterial Type Strains, Phase II (KMG-II): from individual species to whole genera.</title>
        <authorList>
            <person name="Goeker M."/>
        </authorList>
    </citation>
    <scope>NUCLEOTIDE SEQUENCE [LARGE SCALE GENOMIC DNA]</scope>
    <source>
        <strain evidence="9 10">DSM 45211</strain>
    </source>
</reference>
<feature type="domain" description="PhoU" evidence="8">
    <location>
        <begin position="123"/>
        <end position="203"/>
    </location>
</feature>
<accession>A0A2P8DZ73</accession>
<dbReference type="InterPro" id="IPR028366">
    <property type="entry name" value="PhoU"/>
</dbReference>
<evidence type="ECO:0000259" key="8">
    <source>
        <dbReference type="Pfam" id="PF01895"/>
    </source>
</evidence>
<keyword evidence="5 7" id="KW-0963">Cytoplasm</keyword>
<comment type="subcellular location">
    <subcellularLocation>
        <location evidence="1 7">Cytoplasm</location>
    </subcellularLocation>
</comment>
<evidence type="ECO:0000313" key="9">
    <source>
        <dbReference type="EMBL" id="PSL02477.1"/>
    </source>
</evidence>
<dbReference type="Pfam" id="PF01895">
    <property type="entry name" value="PhoU"/>
    <property type="match status" value="2"/>
</dbReference>
<dbReference type="EMBL" id="PYGE01000010">
    <property type="protein sequence ID" value="PSL02477.1"/>
    <property type="molecule type" value="Genomic_DNA"/>
</dbReference>
<dbReference type="PANTHER" id="PTHR42930">
    <property type="entry name" value="PHOSPHATE-SPECIFIC TRANSPORT SYSTEM ACCESSORY PROTEIN PHOU"/>
    <property type="match status" value="1"/>
</dbReference>
<comment type="subunit">
    <text evidence="3 7">Homodimer.</text>
</comment>
<evidence type="ECO:0000256" key="2">
    <source>
        <dbReference type="ARBA" id="ARBA00008107"/>
    </source>
</evidence>
<name>A0A2P8DZ73_9ACTN</name>
<dbReference type="AlphaFoldDB" id="A0A2P8DZ73"/>
<dbReference type="RefSeq" id="WP_106537993.1">
    <property type="nucleotide sequence ID" value="NZ_PYGE01000010.1"/>
</dbReference>
<evidence type="ECO:0000256" key="7">
    <source>
        <dbReference type="PIRNR" id="PIRNR003107"/>
    </source>
</evidence>
<dbReference type="PIRSF" id="PIRSF003107">
    <property type="entry name" value="PhoU"/>
    <property type="match status" value="1"/>
</dbReference>
<comment type="function">
    <text evidence="7">Plays a role in the regulation of phosphate uptake.</text>
</comment>
<evidence type="ECO:0000256" key="3">
    <source>
        <dbReference type="ARBA" id="ARBA00011738"/>
    </source>
</evidence>
<keyword evidence="6 7" id="KW-0592">Phosphate transport</keyword>
<evidence type="ECO:0000313" key="10">
    <source>
        <dbReference type="Proteomes" id="UP000243528"/>
    </source>
</evidence>
<keyword evidence="4 7" id="KW-0813">Transport</keyword>
<dbReference type="GO" id="GO:0045936">
    <property type="term" value="P:negative regulation of phosphate metabolic process"/>
    <property type="evidence" value="ECO:0007669"/>
    <property type="project" value="InterPro"/>
</dbReference>
<dbReference type="Gene3D" id="1.20.58.220">
    <property type="entry name" value="Phosphate transport system protein phou homolog 2, domain 2"/>
    <property type="match status" value="1"/>
</dbReference>
<dbReference type="OrthoDB" id="9814256at2"/>
<dbReference type="GO" id="GO:0006817">
    <property type="term" value="P:phosphate ion transport"/>
    <property type="evidence" value="ECO:0007669"/>
    <property type="project" value="UniProtKB-KW"/>
</dbReference>
<proteinExistence type="inferred from homology"/>
<dbReference type="GO" id="GO:0030643">
    <property type="term" value="P:intracellular phosphate ion homeostasis"/>
    <property type="evidence" value="ECO:0007669"/>
    <property type="project" value="InterPro"/>
</dbReference>
<dbReference type="NCBIfam" id="TIGR02135">
    <property type="entry name" value="phoU_full"/>
    <property type="match status" value="1"/>
</dbReference>
<evidence type="ECO:0000256" key="1">
    <source>
        <dbReference type="ARBA" id="ARBA00004496"/>
    </source>
</evidence>
<dbReference type="Proteomes" id="UP000243528">
    <property type="component" value="Unassembled WGS sequence"/>
</dbReference>
<keyword evidence="10" id="KW-1185">Reference proteome</keyword>
<dbReference type="InterPro" id="IPR026022">
    <property type="entry name" value="PhoU_dom"/>
</dbReference>
<dbReference type="GO" id="GO:0005737">
    <property type="term" value="C:cytoplasm"/>
    <property type="evidence" value="ECO:0007669"/>
    <property type="project" value="UniProtKB-SubCell"/>
</dbReference>
<dbReference type="FunFam" id="1.20.58.220:FF:000004">
    <property type="entry name" value="Phosphate-specific transport system accessory protein PhoU"/>
    <property type="match status" value="1"/>
</dbReference>
<comment type="caution">
    <text evidence="9">The sequence shown here is derived from an EMBL/GenBank/DDBJ whole genome shotgun (WGS) entry which is preliminary data.</text>
</comment>
<gene>
    <name evidence="9" type="ORF">CLV30_110130</name>
</gene>
<dbReference type="InterPro" id="IPR038078">
    <property type="entry name" value="PhoU-like_sf"/>
</dbReference>
<evidence type="ECO:0000256" key="4">
    <source>
        <dbReference type="ARBA" id="ARBA00022448"/>
    </source>
</evidence>
<sequence>MREAYHEQLDEVTGRLVGMIRKAGDQIRQATAALLDADLEQAEQVLTSDTSINRDQLHVDEQVLQLMATQGPVATELREVTAALRTTSDAERMGDLAVHIAKVARMRYPEHAVPEDMRETFAAMGRAAEEMATKAGAVLRSRDVDAAAELEQDDNQVDQLHRSLFRTLFDDEWDRGVESAVDIALLGRYYERFADHAVEIATNVRYLVTGDIEWADTAPGH</sequence>
<comment type="similarity">
    <text evidence="2 7">Belongs to the PhoU family.</text>
</comment>
<dbReference type="PANTHER" id="PTHR42930:SF3">
    <property type="entry name" value="PHOSPHATE-SPECIFIC TRANSPORT SYSTEM ACCESSORY PROTEIN PHOU"/>
    <property type="match status" value="1"/>
</dbReference>
<dbReference type="SUPFAM" id="SSF109755">
    <property type="entry name" value="PhoU-like"/>
    <property type="match status" value="1"/>
</dbReference>
<protein>
    <recommendedName>
        <fullName evidence="7">Phosphate-specific transport system accessory protein PhoU</fullName>
    </recommendedName>
</protein>
<feature type="domain" description="PhoU" evidence="8">
    <location>
        <begin position="18"/>
        <end position="103"/>
    </location>
</feature>
<evidence type="ECO:0000256" key="5">
    <source>
        <dbReference type="ARBA" id="ARBA00022490"/>
    </source>
</evidence>
<evidence type="ECO:0000256" key="6">
    <source>
        <dbReference type="ARBA" id="ARBA00022592"/>
    </source>
</evidence>